<evidence type="ECO:0000256" key="2">
    <source>
        <dbReference type="SAM" id="MobiDB-lite"/>
    </source>
</evidence>
<dbReference type="Pfam" id="PF02720">
    <property type="entry name" value="DUF222"/>
    <property type="match status" value="1"/>
</dbReference>
<dbReference type="GO" id="GO:0004519">
    <property type="term" value="F:endonuclease activity"/>
    <property type="evidence" value="ECO:0007669"/>
    <property type="project" value="InterPro"/>
</dbReference>
<organism evidence="4 5">
    <name type="scientific">Paractinoplanes tereljensis</name>
    <dbReference type="NCBI Taxonomy" id="571912"/>
    <lineage>
        <taxon>Bacteria</taxon>
        <taxon>Bacillati</taxon>
        <taxon>Actinomycetota</taxon>
        <taxon>Actinomycetes</taxon>
        <taxon>Micromonosporales</taxon>
        <taxon>Micromonosporaceae</taxon>
        <taxon>Paractinoplanes</taxon>
    </lineage>
</organism>
<gene>
    <name evidence="4" type="ORF">Ate02nite_31260</name>
</gene>
<feature type="compositionally biased region" description="Basic residues" evidence="2">
    <location>
        <begin position="455"/>
        <end position="465"/>
    </location>
</feature>
<feature type="compositionally biased region" description="Basic and acidic residues" evidence="2">
    <location>
        <begin position="217"/>
        <end position="233"/>
    </location>
</feature>
<comment type="similarity">
    <text evidence="1">Belongs to the Rv1128c/1148c/1588c/1702c/1945/3466 family.</text>
</comment>
<feature type="region of interest" description="Disordered" evidence="2">
    <location>
        <begin position="214"/>
        <end position="233"/>
    </location>
</feature>
<feature type="region of interest" description="Disordered" evidence="2">
    <location>
        <begin position="443"/>
        <end position="465"/>
    </location>
</feature>
<dbReference type="Gene3D" id="1.10.30.50">
    <property type="match status" value="1"/>
</dbReference>
<evidence type="ECO:0000313" key="4">
    <source>
        <dbReference type="EMBL" id="GIF20396.1"/>
    </source>
</evidence>
<dbReference type="SMART" id="SM00507">
    <property type="entry name" value="HNHc"/>
    <property type="match status" value="1"/>
</dbReference>
<evidence type="ECO:0000313" key="5">
    <source>
        <dbReference type="Proteomes" id="UP000623608"/>
    </source>
</evidence>
<evidence type="ECO:0000256" key="1">
    <source>
        <dbReference type="ARBA" id="ARBA00023450"/>
    </source>
</evidence>
<reference evidence="4" key="1">
    <citation type="submission" date="2021-01" db="EMBL/GenBank/DDBJ databases">
        <title>Whole genome shotgun sequence of Actinoplanes tereljensis NBRC 105297.</title>
        <authorList>
            <person name="Komaki H."/>
            <person name="Tamura T."/>
        </authorList>
    </citation>
    <scope>NUCLEOTIDE SEQUENCE</scope>
    <source>
        <strain evidence="4">NBRC 105297</strain>
    </source>
</reference>
<dbReference type="InterPro" id="IPR003870">
    <property type="entry name" value="DUF222"/>
</dbReference>
<dbReference type="AlphaFoldDB" id="A0A919NLY8"/>
<protein>
    <recommendedName>
        <fullName evidence="3">HNH nuclease domain-containing protein</fullName>
    </recommendedName>
</protein>
<dbReference type="CDD" id="cd00085">
    <property type="entry name" value="HNHc"/>
    <property type="match status" value="1"/>
</dbReference>
<evidence type="ECO:0000259" key="3">
    <source>
        <dbReference type="SMART" id="SM00507"/>
    </source>
</evidence>
<dbReference type="Pfam" id="PF01844">
    <property type="entry name" value="HNH"/>
    <property type="match status" value="1"/>
</dbReference>
<proteinExistence type="inferred from homology"/>
<dbReference type="InterPro" id="IPR003615">
    <property type="entry name" value="HNH_nuc"/>
</dbReference>
<dbReference type="GO" id="GO:0003676">
    <property type="term" value="F:nucleic acid binding"/>
    <property type="evidence" value="ECO:0007669"/>
    <property type="project" value="InterPro"/>
</dbReference>
<feature type="domain" description="HNH nuclease" evidence="3">
    <location>
        <begin position="374"/>
        <end position="426"/>
    </location>
</feature>
<name>A0A919NLY8_9ACTN</name>
<feature type="region of interest" description="Disordered" evidence="2">
    <location>
        <begin position="269"/>
        <end position="334"/>
    </location>
</feature>
<dbReference type="InterPro" id="IPR002711">
    <property type="entry name" value="HNH"/>
</dbReference>
<comment type="caution">
    <text evidence="4">The sequence shown here is derived from an EMBL/GenBank/DDBJ whole genome shotgun (WGS) entry which is preliminary data.</text>
</comment>
<feature type="compositionally biased region" description="Pro residues" evidence="2">
    <location>
        <begin position="274"/>
        <end position="287"/>
    </location>
</feature>
<dbReference type="EMBL" id="BOMY01000022">
    <property type="protein sequence ID" value="GIF20396.1"/>
    <property type="molecule type" value="Genomic_DNA"/>
</dbReference>
<keyword evidence="5" id="KW-1185">Reference proteome</keyword>
<dbReference type="GO" id="GO:0008270">
    <property type="term" value="F:zinc ion binding"/>
    <property type="evidence" value="ECO:0007669"/>
    <property type="project" value="InterPro"/>
</dbReference>
<feature type="compositionally biased region" description="Low complexity" evidence="2">
    <location>
        <begin position="298"/>
        <end position="307"/>
    </location>
</feature>
<accession>A0A919NLY8</accession>
<sequence>MARTRAALTESAGAAVWALPDDELTACLEEAWAGVQQLTAVTAHLIRQAEARSIPKSEAASSTVVWLRQRFRIAPWTGKRLQMLGAALDASPSLDAAVSAGSVSVDQALAIAEAIEDLPDDTGRDMVAEAESALISFASDFDPIVLSRLGARILAHIDPDAADRHDEVALKRQQERAHRRRGFTLSPLGNGQVRLSGRLSTAAAATVKAALDPLCHPSRDAGSDQPRTPEQRRADALVDICALALRTGDLPTTGGEPPQVVVTIPIETLRNTPPSDPETPTVVPPATPGAKPGGPAAGRGPRSGSPATTCKPAANRDPAAPPQAGRSALLDDGTPVSASDARLMACDALVIPAVLGTDGQVLDVGRARRLFTGPIRRALILRDGGCSFPGCDRPPAWSEGHHIVPWADGGVTALSNACLLCRHHHRLIHDDWQVRLHEDGRPEFLPPASLDPQRRPRRKAYHQRL</sequence>
<dbReference type="Proteomes" id="UP000623608">
    <property type="component" value="Unassembled WGS sequence"/>
</dbReference>